<sequence length="130" mass="14569">MQDSDIEDESDAEDPRNKEADVRQWLEETADTVPPKEHDAHAFPKELMETPEKECIQTQSSAAVKPDQQPAGTKDLAEAIIRAIQSVPKGGASVPSYVTELPFFDRSREDISYALKNSEEPEQRRTALSR</sequence>
<evidence type="ECO:0000313" key="2">
    <source>
        <dbReference type="EMBL" id="CAG9578695.1"/>
    </source>
</evidence>
<evidence type="ECO:0000256" key="1">
    <source>
        <dbReference type="SAM" id="MobiDB-lite"/>
    </source>
</evidence>
<protein>
    <submittedName>
        <fullName evidence="2">(African queen) hypothetical protein</fullName>
    </submittedName>
</protein>
<proteinExistence type="predicted"/>
<accession>A0A8J2WAT1</accession>
<dbReference type="OrthoDB" id="7483127at2759"/>
<dbReference type="Proteomes" id="UP000789524">
    <property type="component" value="Unassembled WGS sequence"/>
</dbReference>
<dbReference type="AlphaFoldDB" id="A0A8J2WAT1"/>
<feature type="compositionally biased region" description="Basic and acidic residues" evidence="1">
    <location>
        <begin position="13"/>
        <end position="26"/>
    </location>
</feature>
<keyword evidence="3" id="KW-1185">Reference proteome</keyword>
<feature type="region of interest" description="Disordered" evidence="1">
    <location>
        <begin position="1"/>
        <end position="38"/>
    </location>
</feature>
<organism evidence="2 3">
    <name type="scientific">Danaus chrysippus</name>
    <name type="common">African queen</name>
    <dbReference type="NCBI Taxonomy" id="151541"/>
    <lineage>
        <taxon>Eukaryota</taxon>
        <taxon>Metazoa</taxon>
        <taxon>Ecdysozoa</taxon>
        <taxon>Arthropoda</taxon>
        <taxon>Hexapoda</taxon>
        <taxon>Insecta</taxon>
        <taxon>Pterygota</taxon>
        <taxon>Neoptera</taxon>
        <taxon>Endopterygota</taxon>
        <taxon>Lepidoptera</taxon>
        <taxon>Glossata</taxon>
        <taxon>Ditrysia</taxon>
        <taxon>Papilionoidea</taxon>
        <taxon>Nymphalidae</taxon>
        <taxon>Danainae</taxon>
        <taxon>Danaini</taxon>
        <taxon>Danaina</taxon>
        <taxon>Danaus</taxon>
        <taxon>Anosia</taxon>
    </lineage>
</organism>
<reference evidence="2" key="1">
    <citation type="submission" date="2021-09" db="EMBL/GenBank/DDBJ databases">
        <authorList>
            <person name="Martin H S."/>
        </authorList>
    </citation>
    <scope>NUCLEOTIDE SEQUENCE</scope>
</reference>
<feature type="compositionally biased region" description="Acidic residues" evidence="1">
    <location>
        <begin position="1"/>
        <end position="12"/>
    </location>
</feature>
<gene>
    <name evidence="2" type="ORF">DCHRY22_LOCUS12751</name>
</gene>
<name>A0A8J2WAT1_9NEOP</name>
<evidence type="ECO:0000313" key="3">
    <source>
        <dbReference type="Proteomes" id="UP000789524"/>
    </source>
</evidence>
<dbReference type="EMBL" id="CAKASE010000078">
    <property type="protein sequence ID" value="CAG9578695.1"/>
    <property type="molecule type" value="Genomic_DNA"/>
</dbReference>
<comment type="caution">
    <text evidence="2">The sequence shown here is derived from an EMBL/GenBank/DDBJ whole genome shotgun (WGS) entry which is preliminary data.</text>
</comment>